<comment type="function">
    <text evidence="9 10">This protein specifically catalyzes the removal of signal peptides from prolipoproteins.</text>
</comment>
<protein>
    <recommendedName>
        <fullName evidence="9">Lipoprotein signal peptidase</fullName>
        <ecNumber evidence="9">3.4.23.36</ecNumber>
    </recommendedName>
    <alternativeName>
        <fullName evidence="9">Prolipoprotein signal peptidase</fullName>
    </alternativeName>
    <alternativeName>
        <fullName evidence="9">Signal peptidase II</fullName>
        <shortName evidence="9">SPase II</shortName>
    </alternativeName>
</protein>
<comment type="caution">
    <text evidence="9">Lacks conserved residue(s) required for the propagation of feature annotation.</text>
</comment>
<proteinExistence type="inferred from homology"/>
<evidence type="ECO:0000256" key="11">
    <source>
        <dbReference type="RuleBase" id="RU004181"/>
    </source>
</evidence>
<comment type="pathway">
    <text evidence="9">Protein modification; lipoprotein biosynthesis (signal peptide cleavage).</text>
</comment>
<comment type="subcellular location">
    <subcellularLocation>
        <location evidence="9">Cell membrane</location>
        <topology evidence="9">Multi-pass membrane protein</topology>
    </subcellularLocation>
</comment>
<evidence type="ECO:0000256" key="10">
    <source>
        <dbReference type="RuleBase" id="RU000594"/>
    </source>
</evidence>
<sequence length="174" mass="19480">MFMKRELKIIIFCVASLIFIGCDRITKDLAKEHLMYQAPASYFHDTFRFHYIENTGAFFGMGADIPQPFNFILLSVIPLAMLTGLFIYVLLKIKDLGIAELLAFSLIFSGGLGNIIDRIMFESRVTDFLNVGIGSLRTGIFNVADMCVTGGVILLLFLTRSGKDVKTEEVHNEP</sequence>
<dbReference type="GO" id="GO:0005886">
    <property type="term" value="C:plasma membrane"/>
    <property type="evidence" value="ECO:0007669"/>
    <property type="project" value="UniProtKB-SubCell"/>
</dbReference>
<keyword evidence="8 9" id="KW-0472">Membrane</keyword>
<dbReference type="PRINTS" id="PR00781">
    <property type="entry name" value="LIPOSIGPTASE"/>
</dbReference>
<evidence type="ECO:0000256" key="1">
    <source>
        <dbReference type="ARBA" id="ARBA00006139"/>
    </source>
</evidence>
<dbReference type="InterPro" id="IPR001872">
    <property type="entry name" value="Peptidase_A8"/>
</dbReference>
<evidence type="ECO:0000256" key="5">
    <source>
        <dbReference type="ARBA" id="ARBA00022750"/>
    </source>
</evidence>
<dbReference type="EC" id="3.4.23.36" evidence="9"/>
<dbReference type="Proteomes" id="UP000290848">
    <property type="component" value="Unassembled WGS sequence"/>
</dbReference>
<keyword evidence="6 9" id="KW-0378">Hydrolase</keyword>
<evidence type="ECO:0000313" key="12">
    <source>
        <dbReference type="EMBL" id="RXF70670.1"/>
    </source>
</evidence>
<reference evidence="12 13" key="1">
    <citation type="submission" date="2018-12" db="EMBL/GenBank/DDBJ databases">
        <title>The Draft Genome Sequence of the Soil Bacterium Pedobacter tournemirensis R1.</title>
        <authorList>
            <person name="He J."/>
        </authorList>
    </citation>
    <scope>NUCLEOTIDE SEQUENCE [LARGE SCALE GENOMIC DNA]</scope>
    <source>
        <strain evidence="12 13">R1</strain>
    </source>
</reference>
<name>A0A4Q0MBH8_9SPHI</name>
<dbReference type="Pfam" id="PF01252">
    <property type="entry name" value="Peptidase_A8"/>
    <property type="match status" value="1"/>
</dbReference>
<dbReference type="PANTHER" id="PTHR33695:SF1">
    <property type="entry name" value="LIPOPROTEIN SIGNAL PEPTIDASE"/>
    <property type="match status" value="1"/>
</dbReference>
<dbReference type="NCBIfam" id="TIGR00077">
    <property type="entry name" value="lspA"/>
    <property type="match status" value="1"/>
</dbReference>
<dbReference type="EMBL" id="RXOC01000004">
    <property type="protein sequence ID" value="RXF70670.1"/>
    <property type="molecule type" value="Genomic_DNA"/>
</dbReference>
<evidence type="ECO:0000256" key="9">
    <source>
        <dbReference type="HAMAP-Rule" id="MF_00161"/>
    </source>
</evidence>
<dbReference type="GO" id="GO:0006508">
    <property type="term" value="P:proteolysis"/>
    <property type="evidence" value="ECO:0007669"/>
    <property type="project" value="UniProtKB-KW"/>
</dbReference>
<keyword evidence="7 9" id="KW-1133">Transmembrane helix</keyword>
<keyword evidence="5 9" id="KW-0064">Aspartyl protease</keyword>
<feature type="active site" evidence="9">
    <location>
        <position position="145"/>
    </location>
</feature>
<comment type="caution">
    <text evidence="12">The sequence shown here is derived from an EMBL/GenBank/DDBJ whole genome shotgun (WGS) entry which is preliminary data.</text>
</comment>
<dbReference type="UniPathway" id="UPA00665"/>
<comment type="similarity">
    <text evidence="1 9 11">Belongs to the peptidase A8 family.</text>
</comment>
<dbReference type="HAMAP" id="MF_00161">
    <property type="entry name" value="LspA"/>
    <property type="match status" value="1"/>
</dbReference>
<keyword evidence="4 9" id="KW-0812">Transmembrane</keyword>
<keyword evidence="3 9" id="KW-0645">Protease</keyword>
<dbReference type="PROSITE" id="PS00855">
    <property type="entry name" value="SPASE_II"/>
    <property type="match status" value="1"/>
</dbReference>
<evidence type="ECO:0000256" key="7">
    <source>
        <dbReference type="ARBA" id="ARBA00022989"/>
    </source>
</evidence>
<comment type="catalytic activity">
    <reaction evidence="9 10">
        <text>Release of signal peptides from bacterial membrane prolipoproteins. Hydrolyzes -Xaa-Yaa-Zaa-|-(S,diacylglyceryl)Cys-, in which Xaa is hydrophobic (preferably Leu), and Yaa (Ala or Ser) and Zaa (Gly or Ala) have small, neutral side chains.</text>
        <dbReference type="EC" id="3.4.23.36"/>
    </reaction>
</comment>
<evidence type="ECO:0000256" key="6">
    <source>
        <dbReference type="ARBA" id="ARBA00022801"/>
    </source>
</evidence>
<accession>A0A4Q0MBH8</accession>
<feature type="active site" evidence="9">
    <location>
        <position position="127"/>
    </location>
</feature>
<organism evidence="12 13">
    <name type="scientific">Arcticibacter tournemirensis</name>
    <dbReference type="NCBI Taxonomy" id="699437"/>
    <lineage>
        <taxon>Bacteria</taxon>
        <taxon>Pseudomonadati</taxon>
        <taxon>Bacteroidota</taxon>
        <taxon>Sphingobacteriia</taxon>
        <taxon>Sphingobacteriales</taxon>
        <taxon>Sphingobacteriaceae</taxon>
        <taxon>Arcticibacter</taxon>
    </lineage>
</organism>
<feature type="transmembrane region" description="Helical" evidence="9">
    <location>
        <begin position="136"/>
        <end position="158"/>
    </location>
</feature>
<dbReference type="PROSITE" id="PS51257">
    <property type="entry name" value="PROKAR_LIPOPROTEIN"/>
    <property type="match status" value="1"/>
</dbReference>
<evidence type="ECO:0000256" key="2">
    <source>
        <dbReference type="ARBA" id="ARBA00022475"/>
    </source>
</evidence>
<dbReference type="GO" id="GO:0004190">
    <property type="term" value="F:aspartic-type endopeptidase activity"/>
    <property type="evidence" value="ECO:0007669"/>
    <property type="project" value="UniProtKB-UniRule"/>
</dbReference>
<evidence type="ECO:0000256" key="4">
    <source>
        <dbReference type="ARBA" id="ARBA00022692"/>
    </source>
</evidence>
<evidence type="ECO:0000256" key="3">
    <source>
        <dbReference type="ARBA" id="ARBA00022670"/>
    </source>
</evidence>
<evidence type="ECO:0000256" key="8">
    <source>
        <dbReference type="ARBA" id="ARBA00023136"/>
    </source>
</evidence>
<feature type="transmembrane region" description="Helical" evidence="9">
    <location>
        <begin position="71"/>
        <end position="91"/>
    </location>
</feature>
<gene>
    <name evidence="9 12" type="primary">lspA</name>
    <name evidence="12" type="ORF">EKH83_08510</name>
</gene>
<dbReference type="AlphaFoldDB" id="A0A4Q0MBH8"/>
<dbReference type="PANTHER" id="PTHR33695">
    <property type="entry name" value="LIPOPROTEIN SIGNAL PEPTIDASE"/>
    <property type="match status" value="1"/>
</dbReference>
<keyword evidence="2 9" id="KW-1003">Cell membrane</keyword>
<evidence type="ECO:0000313" key="13">
    <source>
        <dbReference type="Proteomes" id="UP000290848"/>
    </source>
</evidence>
<feature type="transmembrane region" description="Helical" evidence="9">
    <location>
        <begin position="98"/>
        <end position="116"/>
    </location>
</feature>